<reference evidence="1 2" key="1">
    <citation type="submission" date="2017-06" db="EMBL/GenBank/DDBJ databases">
        <title>Complete genome sequence of Nitrospirillum amazonense strain CBAmC, an endophytic nitrogen-fixing and plant growth-promoting bacterium, isolated from sugarcane.</title>
        <authorList>
            <person name="Schwab S."/>
            <person name="dos Santos Teixeira K.R."/>
            <person name="Simoes Araujo J.L."/>
            <person name="Soares Vidal M."/>
            <person name="Borges de Freitas H.R."/>
            <person name="Rivello Crivelaro A.L."/>
            <person name="Bueno de Camargo Nunes A."/>
            <person name="dos Santos C.M."/>
            <person name="Palmeira da Silva Rosa D."/>
            <person name="da Silva Padilha D."/>
            <person name="da Silva E."/>
            <person name="Araujo Terra L."/>
            <person name="Soares Mendes V."/>
            <person name="Farinelli L."/>
            <person name="Magalhaes Cruz L."/>
            <person name="Baldani J.I."/>
        </authorList>
    </citation>
    <scope>NUCLEOTIDE SEQUENCE [LARGE SCALE GENOMIC DNA]</scope>
    <source>
        <strain evidence="1 2">CBAmC</strain>
    </source>
</reference>
<dbReference type="InterPro" id="IPR010727">
    <property type="entry name" value="DUF1302"/>
</dbReference>
<organism evidence="1 2">
    <name type="scientific">Nitrospirillum viridazoti CBAmc</name>
    <dbReference type="NCBI Taxonomy" id="1441467"/>
    <lineage>
        <taxon>Bacteria</taxon>
        <taxon>Pseudomonadati</taxon>
        <taxon>Pseudomonadota</taxon>
        <taxon>Alphaproteobacteria</taxon>
        <taxon>Rhodospirillales</taxon>
        <taxon>Azospirillaceae</taxon>
        <taxon>Nitrospirillum</taxon>
        <taxon>Nitrospirillum viridazoti</taxon>
    </lineage>
</organism>
<keyword evidence="2" id="KW-1185">Reference proteome</keyword>
<evidence type="ECO:0000313" key="2">
    <source>
        <dbReference type="Proteomes" id="UP000197153"/>
    </source>
</evidence>
<proteinExistence type="predicted"/>
<dbReference type="Pfam" id="PF06980">
    <property type="entry name" value="DUF1302"/>
    <property type="match status" value="1"/>
</dbReference>
<dbReference type="Proteomes" id="UP000197153">
    <property type="component" value="Chromosome 3"/>
</dbReference>
<evidence type="ECO:0000313" key="1">
    <source>
        <dbReference type="EMBL" id="ASG24095.1"/>
    </source>
</evidence>
<name>A0A248JZF8_9PROT</name>
<dbReference type="EMBL" id="CP022112">
    <property type="protein sequence ID" value="ASG24095.1"/>
    <property type="molecule type" value="Genomic_DNA"/>
</dbReference>
<sequence length="541" mass="58369">MWRWRILSRGMVVSMRQAFDGLSQSAMASRVLGLLVFPVLCLAAPVRAADLYSGDGLDLRWDNTVRYTMADRIGPRKGALLTNTNWDDGDRNFGPGLVSNRLDLLSALDLGWGDWGVHASAAAWYDTAYQGRTDDADPQAINASTATPGHFAPAVRDLQGQHAEMREAFAHGAFTLAGMPVSVRVGRQALVWGESLFYDTNSIAAAMAPADYSRAVGGPSAYTSDIYRPVGQAAVTVQPWPEVALSFYDQFEWRPTRQAGSGSYFSYLDYLGAGADRLYVGPGRYLARQGDRTPGADGQFGVSLHATVDGVDYGLYALRYNAMDPQYVVGPDGDASAPGAAGYYRLVYPGSVHLYGASFSASLGDNTVTGEVSARHNMPLVLPPPFVSGSVTERYAAYVRGDMVHGQLSLTTALGRSSLWDSADVNAEAAVDDVVGVVRDDDGNQWHQVATKARVLFEPHYFQVLPNLDLTVPLGLGYNITGHSLSYYAQNAGAGDLTVGVTATYRSVWKANLTLTHYIGAPSQQLLADRDFVALGLERTF</sequence>
<dbReference type="AlphaFoldDB" id="A0A248JZF8"/>
<accession>A0A248JZF8</accession>
<protein>
    <recommendedName>
        <fullName evidence="3">DUF1302 domain-containing protein</fullName>
    </recommendedName>
</protein>
<dbReference type="KEGG" id="nao:Y958_24540"/>
<gene>
    <name evidence="1" type="ORF">Y958_24540</name>
</gene>
<evidence type="ECO:0008006" key="3">
    <source>
        <dbReference type="Google" id="ProtNLM"/>
    </source>
</evidence>